<comment type="caution">
    <text evidence="7">The sequence shown here is derived from an EMBL/GenBank/DDBJ whole genome shotgun (WGS) entry which is preliminary data.</text>
</comment>
<organism evidence="7 8">
    <name type="scientific">Carnobacterium antarcticum</name>
    <dbReference type="NCBI Taxonomy" id="2126436"/>
    <lineage>
        <taxon>Bacteria</taxon>
        <taxon>Bacillati</taxon>
        <taxon>Bacillota</taxon>
        <taxon>Bacilli</taxon>
        <taxon>Lactobacillales</taxon>
        <taxon>Carnobacteriaceae</taxon>
        <taxon>Carnobacterium</taxon>
    </lineage>
</organism>
<proteinExistence type="predicted"/>
<feature type="transmembrane region" description="Helical" evidence="6">
    <location>
        <begin position="151"/>
        <end position="173"/>
    </location>
</feature>
<dbReference type="PANTHER" id="PTHR30250">
    <property type="entry name" value="PST FAMILY PREDICTED COLANIC ACID TRANSPORTER"/>
    <property type="match status" value="1"/>
</dbReference>
<sequence>MALIEKLKSSSLVKSSFWYTIGNFFIKGITFITIPLFTNIMTVEEYGLVNNYTAIASIFSLFVGLSLNGAINNANFEFKEDIKGFMSSTLFLSTLSFAAFLIIGNGYFFFKNSFFELSQIIFNLMIFQSYGNFLINFLSAYFTINVQYFKFLLLSILSTVLNIGLSLVMIFTLFEKDRYIGRVVGSSGAFVLIGLLIYFAIMFKGKKLINMEYWKFSLKIALPLIPHSLSNVLLSQFDRIMVNTYSGSFDAGIYSYIYNLGVVLSVVWASTNNAWVPWFYGEMEKKDYAKIKKTSNYYMILFGAVTLVSMLLLIDIAKIMAPAEYLVGIPLIIPVLLGYYFQFLYSLPVNVEFFEKKTTYIAMGTIASAVINIVLNIIFIPIYGYIAAGYTTVVAYFFLFIFHYFLAKKLIGKQLFDTKMIVTVTTVVVALSFVMFFLTDYIILRYLMVAFLLAVLYFIVQKIRKRK</sequence>
<feature type="transmembrane region" description="Helical" evidence="6">
    <location>
        <begin position="120"/>
        <end position="144"/>
    </location>
</feature>
<feature type="transmembrane region" description="Helical" evidence="6">
    <location>
        <begin position="325"/>
        <end position="347"/>
    </location>
</feature>
<feature type="transmembrane region" description="Helical" evidence="6">
    <location>
        <begin position="385"/>
        <end position="406"/>
    </location>
</feature>
<feature type="transmembrane region" description="Helical" evidence="6">
    <location>
        <begin position="16"/>
        <end position="37"/>
    </location>
</feature>
<accession>A0ABW4NM35</accession>
<gene>
    <name evidence="7" type="ORF">ACFSBK_04795</name>
</gene>
<feature type="transmembrane region" description="Helical" evidence="6">
    <location>
        <begin position="89"/>
        <end position="108"/>
    </location>
</feature>
<dbReference type="InterPro" id="IPR050833">
    <property type="entry name" value="Poly_Biosynth_Transport"/>
</dbReference>
<keyword evidence="5 6" id="KW-0472">Membrane</keyword>
<dbReference type="RefSeq" id="WP_058918870.1">
    <property type="nucleotide sequence ID" value="NZ_JBHSQC010000004.1"/>
</dbReference>
<feature type="transmembrane region" description="Helical" evidence="6">
    <location>
        <begin position="253"/>
        <end position="276"/>
    </location>
</feature>
<comment type="subcellular location">
    <subcellularLocation>
        <location evidence="1">Cell membrane</location>
        <topology evidence="1">Multi-pass membrane protein</topology>
    </subcellularLocation>
</comment>
<keyword evidence="8" id="KW-1185">Reference proteome</keyword>
<evidence type="ECO:0000313" key="8">
    <source>
        <dbReference type="Proteomes" id="UP001597285"/>
    </source>
</evidence>
<keyword evidence="2" id="KW-1003">Cell membrane</keyword>
<name>A0ABW4NM35_9LACT</name>
<evidence type="ECO:0000256" key="2">
    <source>
        <dbReference type="ARBA" id="ARBA00022475"/>
    </source>
</evidence>
<dbReference type="EMBL" id="JBHUFF010000009">
    <property type="protein sequence ID" value="MFD1799178.1"/>
    <property type="molecule type" value="Genomic_DNA"/>
</dbReference>
<evidence type="ECO:0000256" key="3">
    <source>
        <dbReference type="ARBA" id="ARBA00022692"/>
    </source>
</evidence>
<dbReference type="InterPro" id="IPR002797">
    <property type="entry name" value="Polysacc_synth"/>
</dbReference>
<dbReference type="PANTHER" id="PTHR30250:SF11">
    <property type="entry name" value="O-ANTIGEN TRANSPORTER-RELATED"/>
    <property type="match status" value="1"/>
</dbReference>
<evidence type="ECO:0000256" key="1">
    <source>
        <dbReference type="ARBA" id="ARBA00004651"/>
    </source>
</evidence>
<feature type="transmembrane region" description="Helical" evidence="6">
    <location>
        <begin position="443"/>
        <end position="460"/>
    </location>
</feature>
<dbReference type="Pfam" id="PF01943">
    <property type="entry name" value="Polysacc_synt"/>
    <property type="match status" value="1"/>
</dbReference>
<evidence type="ECO:0000313" key="7">
    <source>
        <dbReference type="EMBL" id="MFD1799178.1"/>
    </source>
</evidence>
<feature type="transmembrane region" description="Helical" evidence="6">
    <location>
        <begin position="179"/>
        <end position="201"/>
    </location>
</feature>
<keyword evidence="4 6" id="KW-1133">Transmembrane helix</keyword>
<evidence type="ECO:0000256" key="6">
    <source>
        <dbReference type="SAM" id="Phobius"/>
    </source>
</evidence>
<dbReference type="Proteomes" id="UP001597285">
    <property type="component" value="Unassembled WGS sequence"/>
</dbReference>
<keyword evidence="3 6" id="KW-0812">Transmembrane</keyword>
<evidence type="ECO:0000256" key="4">
    <source>
        <dbReference type="ARBA" id="ARBA00022989"/>
    </source>
</evidence>
<protein>
    <submittedName>
        <fullName evidence="7">Oligosaccharide flippase family protein</fullName>
    </submittedName>
</protein>
<feature type="transmembrane region" description="Helical" evidence="6">
    <location>
        <begin position="297"/>
        <end position="319"/>
    </location>
</feature>
<feature type="transmembrane region" description="Helical" evidence="6">
    <location>
        <begin position="418"/>
        <end position="437"/>
    </location>
</feature>
<feature type="transmembrane region" description="Helical" evidence="6">
    <location>
        <begin position="359"/>
        <end position="379"/>
    </location>
</feature>
<feature type="transmembrane region" description="Helical" evidence="6">
    <location>
        <begin position="49"/>
        <end position="68"/>
    </location>
</feature>
<evidence type="ECO:0000256" key="5">
    <source>
        <dbReference type="ARBA" id="ARBA00023136"/>
    </source>
</evidence>
<reference evidence="8" key="1">
    <citation type="journal article" date="2019" name="Int. J. Syst. Evol. Microbiol.">
        <title>The Global Catalogue of Microorganisms (GCM) 10K type strain sequencing project: providing services to taxonomists for standard genome sequencing and annotation.</title>
        <authorList>
            <consortium name="The Broad Institute Genomics Platform"/>
            <consortium name="The Broad Institute Genome Sequencing Center for Infectious Disease"/>
            <person name="Wu L."/>
            <person name="Ma J."/>
        </authorList>
    </citation>
    <scope>NUCLEOTIDE SEQUENCE [LARGE SCALE GENOMIC DNA]</scope>
    <source>
        <strain evidence="8">KCTC 42143</strain>
    </source>
</reference>